<name>A0A3L7A8E7_9HYPH</name>
<dbReference type="RefSeq" id="WP_121624409.1">
    <property type="nucleotide sequence ID" value="NZ_JACIIW010000003.1"/>
</dbReference>
<gene>
    <name evidence="1" type="ORF">D9R14_16305</name>
</gene>
<protein>
    <submittedName>
        <fullName evidence="1">Uncharacterized protein</fullName>
    </submittedName>
</protein>
<dbReference type="Proteomes" id="UP000269692">
    <property type="component" value="Unassembled WGS sequence"/>
</dbReference>
<reference evidence="1 2" key="1">
    <citation type="submission" date="2018-10" db="EMBL/GenBank/DDBJ databases">
        <title>Xanthobacter tagetidis genome sequencing and assembly.</title>
        <authorList>
            <person name="Maclea K.S."/>
            <person name="Goen A.E."/>
            <person name="Fatima S.A."/>
        </authorList>
    </citation>
    <scope>NUCLEOTIDE SEQUENCE [LARGE SCALE GENOMIC DNA]</scope>
    <source>
        <strain evidence="1 2">ATCC 700314</strain>
    </source>
</reference>
<accession>A0A3L7A8E7</accession>
<keyword evidence="2" id="KW-1185">Reference proteome</keyword>
<dbReference type="InterPro" id="IPR046150">
    <property type="entry name" value="DUF6152"/>
</dbReference>
<comment type="caution">
    <text evidence="1">The sequence shown here is derived from an EMBL/GenBank/DDBJ whole genome shotgun (WGS) entry which is preliminary data.</text>
</comment>
<dbReference type="AlphaFoldDB" id="A0A3L7A8E7"/>
<dbReference type="EMBL" id="RCTF01000014">
    <property type="protein sequence ID" value="RLP75851.1"/>
    <property type="molecule type" value="Genomic_DNA"/>
</dbReference>
<organism evidence="1 2">
    <name type="scientific">Xanthobacter tagetidis</name>
    <dbReference type="NCBI Taxonomy" id="60216"/>
    <lineage>
        <taxon>Bacteria</taxon>
        <taxon>Pseudomonadati</taxon>
        <taxon>Pseudomonadota</taxon>
        <taxon>Alphaproteobacteria</taxon>
        <taxon>Hyphomicrobiales</taxon>
        <taxon>Xanthobacteraceae</taxon>
        <taxon>Xanthobacter</taxon>
    </lineage>
</organism>
<sequence length="119" mass="12971">MTFARLVVTAGTLFGVVAAGDALAHHGWGSYDTEKAFTITAPVEHLEWANPHAHLMLKHDGATWEATLAPLSRMQARGLSEDMLKPGVTVSVFGYPSTRTPNEMRAERIVVDGKTVELR</sequence>
<dbReference type="Pfam" id="PF19649">
    <property type="entry name" value="DUF6152"/>
    <property type="match status" value="1"/>
</dbReference>
<evidence type="ECO:0000313" key="1">
    <source>
        <dbReference type="EMBL" id="RLP75851.1"/>
    </source>
</evidence>
<evidence type="ECO:0000313" key="2">
    <source>
        <dbReference type="Proteomes" id="UP000269692"/>
    </source>
</evidence>
<proteinExistence type="predicted"/>
<dbReference type="OrthoDB" id="512581at2"/>